<evidence type="ECO:0000256" key="1">
    <source>
        <dbReference type="SAM" id="MobiDB-lite"/>
    </source>
</evidence>
<evidence type="ECO:0000313" key="3">
    <source>
        <dbReference type="Proteomes" id="UP000001116"/>
    </source>
</evidence>
<dbReference type="STRING" id="266940.Krad_1852"/>
<dbReference type="Proteomes" id="UP000001116">
    <property type="component" value="Chromosome"/>
</dbReference>
<sequence length="110" mass="11747">MPLHFAENTAVLEGTVVVDEAEPLAGWLRTAQDPRVDLSRCAHLHTAALQALLAARVKVVAAPADDFLRAWILPSLETAPAGEPAQIPADHHSADHHPADHHPALEEATP</sequence>
<dbReference type="eggNOG" id="ENOG5033BIG">
    <property type="taxonomic scope" value="Bacteria"/>
</dbReference>
<name>A6W949_KINRD</name>
<proteinExistence type="predicted"/>
<accession>A6W949</accession>
<feature type="compositionally biased region" description="Basic and acidic residues" evidence="1">
    <location>
        <begin position="89"/>
        <end position="110"/>
    </location>
</feature>
<dbReference type="KEGG" id="kra:Krad_1852"/>
<dbReference type="RefSeq" id="WP_011981523.1">
    <property type="nucleotide sequence ID" value="NC_009664.2"/>
</dbReference>
<reference evidence="3" key="1">
    <citation type="journal article" date="2008" name="PLoS ONE">
        <title>Survival in nuclear waste, extreme resistance, and potential applications gleaned from the genome sequence of Kineococcus radiotolerans SRS30216.</title>
        <authorList>
            <person name="Bagwell C.E."/>
            <person name="Bhat S."/>
            <person name="Hawkins G.M."/>
            <person name="Smith B.W."/>
            <person name="Biswas T."/>
            <person name="Hoover T.R."/>
            <person name="Saunders E."/>
            <person name="Han C.S."/>
            <person name="Tsodikov O.V."/>
            <person name="Shimkets L.J."/>
        </authorList>
    </citation>
    <scope>NUCLEOTIDE SEQUENCE [LARGE SCALE GENOMIC DNA]</scope>
    <source>
        <strain evidence="3">ATCC BAA-149 / DSM 14245 / SRS30216</strain>
    </source>
</reference>
<dbReference type="HOGENOM" id="CLU_173207_0_0_11"/>
<organism evidence="2 3">
    <name type="scientific">Kineococcus radiotolerans (strain ATCC BAA-149 / DSM 14245 / SRS30216)</name>
    <dbReference type="NCBI Taxonomy" id="266940"/>
    <lineage>
        <taxon>Bacteria</taxon>
        <taxon>Bacillati</taxon>
        <taxon>Actinomycetota</taxon>
        <taxon>Actinomycetes</taxon>
        <taxon>Kineosporiales</taxon>
        <taxon>Kineosporiaceae</taxon>
        <taxon>Kineococcus</taxon>
    </lineage>
</organism>
<dbReference type="EMBL" id="CP000750">
    <property type="protein sequence ID" value="ABS03338.1"/>
    <property type="molecule type" value="Genomic_DNA"/>
</dbReference>
<gene>
    <name evidence="2" type="ordered locus">Krad_1852</name>
</gene>
<evidence type="ECO:0008006" key="4">
    <source>
        <dbReference type="Google" id="ProtNLM"/>
    </source>
</evidence>
<evidence type="ECO:0000313" key="2">
    <source>
        <dbReference type="EMBL" id="ABS03338.1"/>
    </source>
</evidence>
<dbReference type="AlphaFoldDB" id="A6W949"/>
<keyword evidence="3" id="KW-1185">Reference proteome</keyword>
<feature type="region of interest" description="Disordered" evidence="1">
    <location>
        <begin position="80"/>
        <end position="110"/>
    </location>
</feature>
<protein>
    <recommendedName>
        <fullName evidence="4">STAS domain-containing protein</fullName>
    </recommendedName>
</protein>